<accession>A0A2T9YB83</accession>
<sequence length="174" mass="18981">MGNCCSNSTLLNAPSQEETSLLNGDSGVEQSSSSLTNATYDSLALKDTASIQNYDDMLQELATQTANNLINISDQIDDSKGLAPAHINHDYKRILSDFDSSTNMLTYTPSIKHSKQKTRKLTSSILYSLILPKSPPSFELELVDMAANQVAISMSEFSTNYVGNVFVPFGVNRT</sequence>
<protein>
    <recommendedName>
        <fullName evidence="3">Late endosomal/lysosomal adaptor and MAPK and MTOR activator 1</fullName>
    </recommendedName>
</protein>
<gene>
    <name evidence="1" type="ORF">BB561_005271</name>
</gene>
<evidence type="ECO:0008006" key="3">
    <source>
        <dbReference type="Google" id="ProtNLM"/>
    </source>
</evidence>
<keyword evidence="2" id="KW-1185">Reference proteome</keyword>
<comment type="caution">
    <text evidence="1">The sequence shown here is derived from an EMBL/GenBank/DDBJ whole genome shotgun (WGS) entry which is preliminary data.</text>
</comment>
<evidence type="ECO:0000313" key="1">
    <source>
        <dbReference type="EMBL" id="PVU89597.1"/>
    </source>
</evidence>
<dbReference type="OrthoDB" id="5539481at2759"/>
<name>A0A2T9YB83_9FUNG</name>
<dbReference type="EMBL" id="MBFR01000306">
    <property type="protein sequence ID" value="PVU89597.1"/>
    <property type="molecule type" value="Genomic_DNA"/>
</dbReference>
<evidence type="ECO:0000313" key="2">
    <source>
        <dbReference type="Proteomes" id="UP000245383"/>
    </source>
</evidence>
<organism evidence="1 2">
    <name type="scientific">Smittium simulii</name>
    <dbReference type="NCBI Taxonomy" id="133385"/>
    <lineage>
        <taxon>Eukaryota</taxon>
        <taxon>Fungi</taxon>
        <taxon>Fungi incertae sedis</taxon>
        <taxon>Zoopagomycota</taxon>
        <taxon>Kickxellomycotina</taxon>
        <taxon>Harpellomycetes</taxon>
        <taxon>Harpellales</taxon>
        <taxon>Legeriomycetaceae</taxon>
        <taxon>Smittium</taxon>
    </lineage>
</organism>
<proteinExistence type="predicted"/>
<dbReference type="Proteomes" id="UP000245383">
    <property type="component" value="Unassembled WGS sequence"/>
</dbReference>
<dbReference type="AlphaFoldDB" id="A0A2T9YB83"/>
<reference evidence="1 2" key="1">
    <citation type="journal article" date="2018" name="MBio">
        <title>Comparative Genomics Reveals the Core Gene Toolbox for the Fungus-Insect Symbiosis.</title>
        <authorList>
            <person name="Wang Y."/>
            <person name="Stata M."/>
            <person name="Wang W."/>
            <person name="Stajich J.E."/>
            <person name="White M.M."/>
            <person name="Moncalvo J.M."/>
        </authorList>
    </citation>
    <scope>NUCLEOTIDE SEQUENCE [LARGE SCALE GENOMIC DNA]</scope>
    <source>
        <strain evidence="1 2">SWE-8-4</strain>
    </source>
</reference>